<dbReference type="OrthoDB" id="6122803at2759"/>
<dbReference type="AlphaFoldDB" id="A0A8S3TJ36"/>
<reference evidence="3" key="1">
    <citation type="submission" date="2021-03" db="EMBL/GenBank/DDBJ databases">
        <authorList>
            <person name="Bekaert M."/>
        </authorList>
    </citation>
    <scope>NUCLEOTIDE SEQUENCE</scope>
</reference>
<evidence type="ECO:0000259" key="2">
    <source>
        <dbReference type="PROSITE" id="PS00028"/>
    </source>
</evidence>
<proteinExistence type="predicted"/>
<sequence length="919" mass="105282">MFNINLDKGLRSVLIAGDSNLKQLKPMFDYPVRTLCIPGARVQNDRKEFYSQLMSAMKTENPDEIVLHLGSNDVFGDVESTLRSYRFLIENLLLEFKSLQIGICGILPRAVNHYESTYWNMSALPRLQRDVEKLNAGIQSLTGGYKNYLAERQKCVTYMNATLLSPVQVPDVESLSPKMTYAEVVRLSVPSSDTRNRPFDKDVDHQNSSRTPSNRKRLCLAGARRTIKRRTDTRKQPVESVQFKQSKKTAVTKKEKKSTYNCPVCPVTCSREDFLIDHVICRHAKKVPKTEEPVEELRSSFDENDKDIHDIEYVSVNIESYEGDCIIPSRTEFEESDELECSSPTIEFAEIGETECSIPTIEFAEIGETECSIPTIEFAEIGETEFSIPPTIELAETDEMESCSPIRIEFPLPTLKVLASKCWKNFKSFILHLCGDVEMNPGPTMLTCKWEQCTENKFTDVRLLAQHVISHISPGIVCQWEECVYCCRNDQHKLESHVLKHIYLEQFAFHSIEEWGRALPSGQFSETCTDLHLCPPNLKMKLNLPLLDEEFSMPSQYPYTVRDHQHFLLQLQTKNPENYERLLSVFHQKVETMSEDTTASQSGTEPSTSTSGNNTTELTIQGIDPLAILNSNMTRSSQHVIVTNRPELTVTNQSTVKFRLQDETEIVTRENISGNYKTRKHAASSIQKFNDENMTGIDLITILKMCRQVILVEHNIITKMQDMKFLDPKNKFLSSFEEAAINMSTYPDCSEGVFIFSIFDIEIENHNAPVHYIRYIESGYYKHFMEETFLEVICQTLGILQDNVFLCNILTGGDQQRMLIGKKNKDLRKSRIRPDKIYGNNLKSLKSRRQQLCEKVKDFCDIELTACFVHTARHGYKVNIDSDAGDGLYFSSNNELFHTETIQNKILHYPEVKNSQMTL</sequence>
<dbReference type="EMBL" id="CAJPWZ010002218">
    <property type="protein sequence ID" value="CAG2233774.1"/>
    <property type="molecule type" value="Genomic_DNA"/>
</dbReference>
<dbReference type="PROSITE" id="PS00028">
    <property type="entry name" value="ZINC_FINGER_C2H2_1"/>
    <property type="match status" value="1"/>
</dbReference>
<feature type="domain" description="C2H2-type" evidence="2">
    <location>
        <begin position="262"/>
        <end position="283"/>
    </location>
</feature>
<keyword evidence="4" id="KW-1185">Reference proteome</keyword>
<dbReference type="SMART" id="SM00355">
    <property type="entry name" value="ZnF_C2H2"/>
    <property type="match status" value="3"/>
</dbReference>
<dbReference type="Gene3D" id="3.40.50.12690">
    <property type="match status" value="1"/>
</dbReference>
<feature type="region of interest" description="Disordered" evidence="1">
    <location>
        <begin position="191"/>
        <end position="215"/>
    </location>
</feature>
<protein>
    <recommendedName>
        <fullName evidence="2">C2H2-type domain-containing protein</fullName>
    </recommendedName>
</protein>
<dbReference type="InterPro" id="IPR013087">
    <property type="entry name" value="Znf_C2H2_type"/>
</dbReference>
<evidence type="ECO:0000313" key="4">
    <source>
        <dbReference type="Proteomes" id="UP000683360"/>
    </source>
</evidence>
<gene>
    <name evidence="3" type="ORF">MEDL_46451</name>
</gene>
<evidence type="ECO:0000256" key="1">
    <source>
        <dbReference type="SAM" id="MobiDB-lite"/>
    </source>
</evidence>
<feature type="region of interest" description="Disordered" evidence="1">
    <location>
        <begin position="593"/>
        <end position="617"/>
    </location>
</feature>
<accession>A0A8S3TJ36</accession>
<comment type="caution">
    <text evidence="3">The sequence shown here is derived from an EMBL/GenBank/DDBJ whole genome shotgun (WGS) entry which is preliminary data.</text>
</comment>
<feature type="compositionally biased region" description="Polar residues" evidence="1">
    <location>
        <begin position="595"/>
        <end position="617"/>
    </location>
</feature>
<name>A0A8S3TJ36_MYTED</name>
<dbReference type="SUPFAM" id="SSF52266">
    <property type="entry name" value="SGNH hydrolase"/>
    <property type="match status" value="1"/>
</dbReference>
<dbReference type="Proteomes" id="UP000683360">
    <property type="component" value="Unassembled WGS sequence"/>
</dbReference>
<feature type="compositionally biased region" description="Basic and acidic residues" evidence="1">
    <location>
        <begin position="194"/>
        <end position="207"/>
    </location>
</feature>
<evidence type="ECO:0000313" key="3">
    <source>
        <dbReference type="EMBL" id="CAG2233774.1"/>
    </source>
</evidence>
<organism evidence="3 4">
    <name type="scientific">Mytilus edulis</name>
    <name type="common">Blue mussel</name>
    <dbReference type="NCBI Taxonomy" id="6550"/>
    <lineage>
        <taxon>Eukaryota</taxon>
        <taxon>Metazoa</taxon>
        <taxon>Spiralia</taxon>
        <taxon>Lophotrochozoa</taxon>
        <taxon>Mollusca</taxon>
        <taxon>Bivalvia</taxon>
        <taxon>Autobranchia</taxon>
        <taxon>Pteriomorphia</taxon>
        <taxon>Mytilida</taxon>
        <taxon>Mytiloidea</taxon>
        <taxon>Mytilidae</taxon>
        <taxon>Mytilinae</taxon>
        <taxon>Mytilus</taxon>
    </lineage>
</organism>